<dbReference type="AlphaFoldDB" id="A0A3D8Q941"/>
<gene>
    <name evidence="2" type="ORF">BP5796_12285</name>
</gene>
<organism evidence="2 3">
    <name type="scientific">Coleophoma crateriformis</name>
    <dbReference type="NCBI Taxonomy" id="565419"/>
    <lineage>
        <taxon>Eukaryota</taxon>
        <taxon>Fungi</taxon>
        <taxon>Dikarya</taxon>
        <taxon>Ascomycota</taxon>
        <taxon>Pezizomycotina</taxon>
        <taxon>Leotiomycetes</taxon>
        <taxon>Helotiales</taxon>
        <taxon>Dermateaceae</taxon>
        <taxon>Coleophoma</taxon>
    </lineage>
</organism>
<evidence type="ECO:0000256" key="1">
    <source>
        <dbReference type="SAM" id="Phobius"/>
    </source>
</evidence>
<keyword evidence="3" id="KW-1185">Reference proteome</keyword>
<protein>
    <submittedName>
        <fullName evidence="2">Uncharacterized protein</fullName>
    </submittedName>
</protein>
<comment type="caution">
    <text evidence="2">The sequence shown here is derived from an EMBL/GenBank/DDBJ whole genome shotgun (WGS) entry which is preliminary data.</text>
</comment>
<feature type="transmembrane region" description="Helical" evidence="1">
    <location>
        <begin position="230"/>
        <end position="249"/>
    </location>
</feature>
<dbReference type="Proteomes" id="UP000256328">
    <property type="component" value="Unassembled WGS sequence"/>
</dbReference>
<proteinExistence type="predicted"/>
<evidence type="ECO:0000313" key="3">
    <source>
        <dbReference type="Proteomes" id="UP000256328"/>
    </source>
</evidence>
<evidence type="ECO:0000313" key="2">
    <source>
        <dbReference type="EMBL" id="RDW58355.1"/>
    </source>
</evidence>
<keyword evidence="1" id="KW-1133">Transmembrane helix</keyword>
<name>A0A3D8Q941_9HELO</name>
<accession>A0A3D8Q941</accession>
<dbReference type="EMBL" id="PDLN01000021">
    <property type="protein sequence ID" value="RDW58355.1"/>
    <property type="molecule type" value="Genomic_DNA"/>
</dbReference>
<keyword evidence="1" id="KW-0812">Transmembrane</keyword>
<sequence>MRNGLSREEIEMNLSQKFPGHGSKDVLSNSIDLVVRLILMLDVGELRNAYSGRNRLIWKDGLLQDYVRHVFSDNVSLIHDGIKLGTMFTARSLDQVAGFGVNLTTNLADHLRLRHEDRAVTIFHHASFLQCQLQQSILSPELVEETLNTLALLFPVGDSGTKKWYHKQNEPEELDPGVLNCGRHRGDDYRQIGKYRFWHDRLVILKEAFDESQPNNVSQLWNDRREGSQWYGLWVAIGITLFFGLVQSIEGAMQVYKAYQPS</sequence>
<keyword evidence="1" id="KW-0472">Membrane</keyword>
<reference evidence="2 3" key="1">
    <citation type="journal article" date="2018" name="IMA Fungus">
        <title>IMA Genome-F 9: Draft genome sequence of Annulohypoxylon stygium, Aspergillus mulundensis, Berkeleyomyces basicola (syn. Thielaviopsis basicola), Ceratocystis smalleyi, two Cercospora beticola strains, Coleophoma cylindrospora, Fusarium fracticaudum, Phialophora cf. hyalina, and Morchella septimelata.</title>
        <authorList>
            <person name="Wingfield B.D."/>
            <person name="Bills G.F."/>
            <person name="Dong Y."/>
            <person name="Huang W."/>
            <person name="Nel W.J."/>
            <person name="Swalarsk-Parry B.S."/>
            <person name="Vaghefi N."/>
            <person name="Wilken P.M."/>
            <person name="An Z."/>
            <person name="de Beer Z.W."/>
            <person name="De Vos L."/>
            <person name="Chen L."/>
            <person name="Duong T.A."/>
            <person name="Gao Y."/>
            <person name="Hammerbacher A."/>
            <person name="Kikkert J.R."/>
            <person name="Li Y."/>
            <person name="Li H."/>
            <person name="Li K."/>
            <person name="Li Q."/>
            <person name="Liu X."/>
            <person name="Ma X."/>
            <person name="Naidoo K."/>
            <person name="Pethybridge S.J."/>
            <person name="Sun J."/>
            <person name="Steenkamp E.T."/>
            <person name="van der Nest M.A."/>
            <person name="van Wyk S."/>
            <person name="Wingfield M.J."/>
            <person name="Xiong C."/>
            <person name="Yue Q."/>
            <person name="Zhang X."/>
        </authorList>
    </citation>
    <scope>NUCLEOTIDE SEQUENCE [LARGE SCALE GENOMIC DNA]</scope>
    <source>
        <strain evidence="2 3">BP5796</strain>
    </source>
</reference>
<dbReference type="OrthoDB" id="5428890at2759"/>